<accession>A0A9D4LCW4</accession>
<evidence type="ECO:0000313" key="3">
    <source>
        <dbReference type="Proteomes" id="UP000828390"/>
    </source>
</evidence>
<dbReference type="EMBL" id="JAIWYP010000003">
    <property type="protein sequence ID" value="KAH3855499.1"/>
    <property type="molecule type" value="Genomic_DNA"/>
</dbReference>
<feature type="transmembrane region" description="Helical" evidence="1">
    <location>
        <begin position="12"/>
        <end position="38"/>
    </location>
</feature>
<dbReference type="Proteomes" id="UP000828390">
    <property type="component" value="Unassembled WGS sequence"/>
</dbReference>
<evidence type="ECO:0000256" key="1">
    <source>
        <dbReference type="SAM" id="Phobius"/>
    </source>
</evidence>
<evidence type="ECO:0000313" key="2">
    <source>
        <dbReference type="EMBL" id="KAH3855499.1"/>
    </source>
</evidence>
<keyword evidence="1" id="KW-0812">Transmembrane</keyword>
<dbReference type="AlphaFoldDB" id="A0A9D4LCW4"/>
<proteinExistence type="predicted"/>
<feature type="transmembrane region" description="Helical" evidence="1">
    <location>
        <begin position="44"/>
        <end position="63"/>
    </location>
</feature>
<organism evidence="2 3">
    <name type="scientific">Dreissena polymorpha</name>
    <name type="common">Zebra mussel</name>
    <name type="synonym">Mytilus polymorpha</name>
    <dbReference type="NCBI Taxonomy" id="45954"/>
    <lineage>
        <taxon>Eukaryota</taxon>
        <taxon>Metazoa</taxon>
        <taxon>Spiralia</taxon>
        <taxon>Lophotrochozoa</taxon>
        <taxon>Mollusca</taxon>
        <taxon>Bivalvia</taxon>
        <taxon>Autobranchia</taxon>
        <taxon>Heteroconchia</taxon>
        <taxon>Euheterodonta</taxon>
        <taxon>Imparidentia</taxon>
        <taxon>Neoheterodontei</taxon>
        <taxon>Myida</taxon>
        <taxon>Dreissenoidea</taxon>
        <taxon>Dreissenidae</taxon>
        <taxon>Dreissena</taxon>
    </lineage>
</organism>
<protein>
    <submittedName>
        <fullName evidence="2">Uncharacterized protein</fullName>
    </submittedName>
</protein>
<keyword evidence="3" id="KW-1185">Reference proteome</keyword>
<name>A0A9D4LCW4_DREPO</name>
<gene>
    <name evidence="2" type="ORF">DPMN_098067</name>
</gene>
<reference evidence="2" key="2">
    <citation type="submission" date="2020-11" db="EMBL/GenBank/DDBJ databases">
        <authorList>
            <person name="McCartney M.A."/>
            <person name="Auch B."/>
            <person name="Kono T."/>
            <person name="Mallez S."/>
            <person name="Becker A."/>
            <person name="Gohl D.M."/>
            <person name="Silverstein K.A.T."/>
            <person name="Koren S."/>
            <person name="Bechman K.B."/>
            <person name="Herman A."/>
            <person name="Abrahante J.E."/>
            <person name="Garbe J."/>
        </authorList>
    </citation>
    <scope>NUCLEOTIDE SEQUENCE</scope>
    <source>
        <strain evidence="2">Duluth1</strain>
        <tissue evidence="2">Whole animal</tissue>
    </source>
</reference>
<sequence>MAHKSRILRKLGIMHPVVVLVVMMVKVMVVMVVVMMVIKNSLRISGHSFMAIFLPASLQLMMVSRQLSKSHV</sequence>
<keyword evidence="1" id="KW-0472">Membrane</keyword>
<feature type="non-terminal residue" evidence="2">
    <location>
        <position position="72"/>
    </location>
</feature>
<comment type="caution">
    <text evidence="2">The sequence shown here is derived from an EMBL/GenBank/DDBJ whole genome shotgun (WGS) entry which is preliminary data.</text>
</comment>
<keyword evidence="1" id="KW-1133">Transmembrane helix</keyword>
<reference evidence="2" key="1">
    <citation type="journal article" date="2019" name="bioRxiv">
        <title>The Genome of the Zebra Mussel, Dreissena polymorpha: A Resource for Invasive Species Research.</title>
        <authorList>
            <person name="McCartney M.A."/>
            <person name="Auch B."/>
            <person name="Kono T."/>
            <person name="Mallez S."/>
            <person name="Zhang Y."/>
            <person name="Obille A."/>
            <person name="Becker A."/>
            <person name="Abrahante J.E."/>
            <person name="Garbe J."/>
            <person name="Badalamenti J.P."/>
            <person name="Herman A."/>
            <person name="Mangelson H."/>
            <person name="Liachko I."/>
            <person name="Sullivan S."/>
            <person name="Sone E.D."/>
            <person name="Koren S."/>
            <person name="Silverstein K.A.T."/>
            <person name="Beckman K.B."/>
            <person name="Gohl D.M."/>
        </authorList>
    </citation>
    <scope>NUCLEOTIDE SEQUENCE</scope>
    <source>
        <strain evidence="2">Duluth1</strain>
        <tissue evidence="2">Whole animal</tissue>
    </source>
</reference>